<protein>
    <submittedName>
        <fullName evidence="1">Uncharacterized protein</fullName>
    </submittedName>
</protein>
<gene>
    <name evidence="1" type="ORF">T10_4392</name>
</gene>
<proteinExistence type="predicted"/>
<evidence type="ECO:0000313" key="2">
    <source>
        <dbReference type="Proteomes" id="UP000054843"/>
    </source>
</evidence>
<dbReference type="EMBL" id="JYDO01000209">
    <property type="protein sequence ID" value="KRZ67125.1"/>
    <property type="molecule type" value="Genomic_DNA"/>
</dbReference>
<organism evidence="1 2">
    <name type="scientific">Trichinella papuae</name>
    <dbReference type="NCBI Taxonomy" id="268474"/>
    <lineage>
        <taxon>Eukaryota</taxon>
        <taxon>Metazoa</taxon>
        <taxon>Ecdysozoa</taxon>
        <taxon>Nematoda</taxon>
        <taxon>Enoplea</taxon>
        <taxon>Dorylaimia</taxon>
        <taxon>Trichinellida</taxon>
        <taxon>Trichinellidae</taxon>
        <taxon>Trichinella</taxon>
    </lineage>
</organism>
<evidence type="ECO:0000313" key="1">
    <source>
        <dbReference type="EMBL" id="KRZ67125.1"/>
    </source>
</evidence>
<dbReference type="AlphaFoldDB" id="A0A0V1M686"/>
<name>A0A0V1M686_9BILA</name>
<sequence length="65" mass="7251">MEESNHKVAASMSHSFRIDIANDPAAVFTGTLRIMPSDPGLAYLGFRLLSRPFLSITESNERDIR</sequence>
<comment type="caution">
    <text evidence="1">The sequence shown here is derived from an EMBL/GenBank/DDBJ whole genome shotgun (WGS) entry which is preliminary data.</text>
</comment>
<keyword evidence="2" id="KW-1185">Reference proteome</keyword>
<reference evidence="1 2" key="1">
    <citation type="submission" date="2015-01" db="EMBL/GenBank/DDBJ databases">
        <title>Evolution of Trichinella species and genotypes.</title>
        <authorList>
            <person name="Korhonen P.K."/>
            <person name="Edoardo P."/>
            <person name="Giuseppe L.R."/>
            <person name="Gasser R.B."/>
        </authorList>
    </citation>
    <scope>NUCLEOTIDE SEQUENCE [LARGE SCALE GENOMIC DNA]</scope>
    <source>
        <strain evidence="1">ISS1980</strain>
    </source>
</reference>
<dbReference type="Proteomes" id="UP000054843">
    <property type="component" value="Unassembled WGS sequence"/>
</dbReference>
<accession>A0A0V1M686</accession>